<gene>
    <name evidence="2" type="ORF">LCGC14_2624570</name>
</gene>
<proteinExistence type="predicted"/>
<dbReference type="SUPFAM" id="SSF54862">
    <property type="entry name" value="4Fe-4S ferredoxins"/>
    <property type="match status" value="1"/>
</dbReference>
<reference evidence="2" key="1">
    <citation type="journal article" date="2015" name="Nature">
        <title>Complex archaea that bridge the gap between prokaryotes and eukaryotes.</title>
        <authorList>
            <person name="Spang A."/>
            <person name="Saw J.H."/>
            <person name="Jorgensen S.L."/>
            <person name="Zaremba-Niedzwiedzka K."/>
            <person name="Martijn J."/>
            <person name="Lind A.E."/>
            <person name="van Eijk R."/>
            <person name="Schleper C."/>
            <person name="Guy L."/>
            <person name="Ettema T.J."/>
        </authorList>
    </citation>
    <scope>NUCLEOTIDE SEQUENCE</scope>
</reference>
<feature type="domain" description="4Fe-4S ferredoxin-type" evidence="1">
    <location>
        <begin position="15"/>
        <end position="44"/>
    </location>
</feature>
<dbReference type="PROSITE" id="PS00198">
    <property type="entry name" value="4FE4S_FER_1"/>
    <property type="match status" value="1"/>
</dbReference>
<sequence length="170" mass="18591">CQEVCPLDCISFPDEKFEFDDEKCWRCGRCVRVCPADALEHEGADDETFMRGLAAAAKAVLGTFAPGKVLYINFLLDLQPECDCMPGADVPVVQDLGIMLSDDLVAIEQASMDMIAGAPVLAGSAAEGIETGPDNDVFRALHKKPWEIQFKECERLGLGTRKYELTELST</sequence>
<organism evidence="2">
    <name type="scientific">marine sediment metagenome</name>
    <dbReference type="NCBI Taxonomy" id="412755"/>
    <lineage>
        <taxon>unclassified sequences</taxon>
        <taxon>metagenomes</taxon>
        <taxon>ecological metagenomes</taxon>
    </lineage>
</organism>
<dbReference type="AlphaFoldDB" id="A0A0F9APP3"/>
<dbReference type="EMBL" id="LAZR01044864">
    <property type="protein sequence ID" value="KKL03597.1"/>
    <property type="molecule type" value="Genomic_DNA"/>
</dbReference>
<accession>A0A0F9APP3</accession>
<dbReference type="PROSITE" id="PS51379">
    <property type="entry name" value="4FE4S_FER_2"/>
    <property type="match status" value="1"/>
</dbReference>
<name>A0A0F9APP3_9ZZZZ</name>
<dbReference type="Pfam" id="PF04015">
    <property type="entry name" value="DUF362"/>
    <property type="match status" value="1"/>
</dbReference>
<dbReference type="InterPro" id="IPR017900">
    <property type="entry name" value="4Fe4S_Fe_S_CS"/>
</dbReference>
<dbReference type="InterPro" id="IPR017896">
    <property type="entry name" value="4Fe4S_Fe-S-bd"/>
</dbReference>
<dbReference type="Gene3D" id="3.30.70.20">
    <property type="match status" value="1"/>
</dbReference>
<evidence type="ECO:0000259" key="1">
    <source>
        <dbReference type="PROSITE" id="PS51379"/>
    </source>
</evidence>
<dbReference type="InterPro" id="IPR007160">
    <property type="entry name" value="DUF362"/>
</dbReference>
<feature type="non-terminal residue" evidence="2">
    <location>
        <position position="1"/>
    </location>
</feature>
<comment type="caution">
    <text evidence="2">The sequence shown here is derived from an EMBL/GenBank/DDBJ whole genome shotgun (WGS) entry which is preliminary data.</text>
</comment>
<evidence type="ECO:0000313" key="2">
    <source>
        <dbReference type="EMBL" id="KKL03597.1"/>
    </source>
</evidence>
<protein>
    <recommendedName>
        <fullName evidence="1">4Fe-4S ferredoxin-type domain-containing protein</fullName>
    </recommendedName>
</protein>
<dbReference type="Pfam" id="PF00037">
    <property type="entry name" value="Fer4"/>
    <property type="match status" value="1"/>
</dbReference>